<dbReference type="Pfam" id="PF13359">
    <property type="entry name" value="DDE_Tnp_4"/>
    <property type="match status" value="1"/>
</dbReference>
<dbReference type="InterPro" id="IPR045249">
    <property type="entry name" value="HARBI1-like"/>
</dbReference>
<dbReference type="AlphaFoldDB" id="A0A8K0KJ36"/>
<dbReference type="EMBL" id="KZ308995">
    <property type="protein sequence ID" value="KAG8236191.1"/>
    <property type="molecule type" value="Genomic_DNA"/>
</dbReference>
<evidence type="ECO:0000256" key="3">
    <source>
        <dbReference type="ARBA" id="ARBA00006958"/>
    </source>
</evidence>
<comment type="caution">
    <text evidence="9">The sequence shown here is derived from an EMBL/GenBank/DDBJ whole genome shotgun (WGS) entry which is preliminary data.</text>
</comment>
<dbReference type="PANTHER" id="PTHR22930:SF269">
    <property type="entry name" value="NUCLEASE HARBI1-LIKE PROTEIN"/>
    <property type="match status" value="1"/>
</dbReference>
<evidence type="ECO:0000259" key="8">
    <source>
        <dbReference type="Pfam" id="PF13359"/>
    </source>
</evidence>
<keyword evidence="4" id="KW-0540">Nuclease</keyword>
<evidence type="ECO:0000256" key="7">
    <source>
        <dbReference type="ARBA" id="ARBA00023242"/>
    </source>
</evidence>
<dbReference type="GO" id="GO:0046872">
    <property type="term" value="F:metal ion binding"/>
    <property type="evidence" value="ECO:0007669"/>
    <property type="project" value="UniProtKB-KW"/>
</dbReference>
<organism evidence="9 10">
    <name type="scientific">Ladona fulva</name>
    <name type="common">Scarce chaser dragonfly</name>
    <name type="synonym">Libellula fulva</name>
    <dbReference type="NCBI Taxonomy" id="123851"/>
    <lineage>
        <taxon>Eukaryota</taxon>
        <taxon>Metazoa</taxon>
        <taxon>Ecdysozoa</taxon>
        <taxon>Arthropoda</taxon>
        <taxon>Hexapoda</taxon>
        <taxon>Insecta</taxon>
        <taxon>Pterygota</taxon>
        <taxon>Palaeoptera</taxon>
        <taxon>Odonata</taxon>
        <taxon>Epiprocta</taxon>
        <taxon>Anisoptera</taxon>
        <taxon>Libelluloidea</taxon>
        <taxon>Libellulidae</taxon>
        <taxon>Ladona</taxon>
    </lineage>
</organism>
<evidence type="ECO:0000256" key="4">
    <source>
        <dbReference type="ARBA" id="ARBA00022722"/>
    </source>
</evidence>
<evidence type="ECO:0000256" key="6">
    <source>
        <dbReference type="ARBA" id="ARBA00022801"/>
    </source>
</evidence>
<keyword evidence="10" id="KW-1185">Reference proteome</keyword>
<dbReference type="Proteomes" id="UP000792457">
    <property type="component" value="Unassembled WGS sequence"/>
</dbReference>
<protein>
    <recommendedName>
        <fullName evidence="8">DDE Tnp4 domain-containing protein</fullName>
    </recommendedName>
</protein>
<evidence type="ECO:0000256" key="1">
    <source>
        <dbReference type="ARBA" id="ARBA00001968"/>
    </source>
</evidence>
<comment type="cofactor">
    <cofactor evidence="1">
        <name>a divalent metal cation</name>
        <dbReference type="ChEBI" id="CHEBI:60240"/>
    </cofactor>
</comment>
<evidence type="ECO:0000313" key="10">
    <source>
        <dbReference type="Proteomes" id="UP000792457"/>
    </source>
</evidence>
<comment type="similarity">
    <text evidence="3">Belongs to the HARBI1 family.</text>
</comment>
<dbReference type="InterPro" id="IPR027806">
    <property type="entry name" value="HARBI1_dom"/>
</dbReference>
<keyword evidence="6" id="KW-0378">Hydrolase</keyword>
<dbReference type="GO" id="GO:0016787">
    <property type="term" value="F:hydrolase activity"/>
    <property type="evidence" value="ECO:0007669"/>
    <property type="project" value="UniProtKB-KW"/>
</dbReference>
<gene>
    <name evidence="9" type="ORF">J437_LFUL016287</name>
</gene>
<evidence type="ECO:0000256" key="2">
    <source>
        <dbReference type="ARBA" id="ARBA00004123"/>
    </source>
</evidence>
<sequence>MAPVRHIRIAAALVVCDYYHNRKKRNRKCWVREWILRRDTHGAHNNLLKELKIEDSQQFRNFIRMSATDFEGLLAKVGTKIQKRDSHLRASIPPSERLMVTLRFLATGDSYHSLMHLFRIPVCTISGFVPEVCSAIYEELKDEYLKIPVTKEEWLWHSTRLEKKWNFPHCIGALDGKHIVMQAPRNSGSYYYNYKNTFSIVLMALADASYRFIYIDVGCNGRTSDGGVFNNCTLNSALIQDELNLPRPIPLQGRQKPIPYLIVADDAFAMKPYLMKPYPYKDQPGPNRVFNYRLSRVRRIVENVFGIVANRFRILRKPILLEPAKVKQTVLAICALHNFLITNKDSMNRYAPICHLVYCSLLHKYRIEEAEHPLSVLAEEIVEGKFG</sequence>
<comment type="subcellular location">
    <subcellularLocation>
        <location evidence="2">Nucleus</location>
    </subcellularLocation>
</comment>
<proteinExistence type="inferred from homology"/>
<accession>A0A8K0KJ36</accession>
<name>A0A8K0KJ36_LADFU</name>
<keyword evidence="7" id="KW-0539">Nucleus</keyword>
<evidence type="ECO:0000256" key="5">
    <source>
        <dbReference type="ARBA" id="ARBA00022723"/>
    </source>
</evidence>
<dbReference type="GO" id="GO:0005634">
    <property type="term" value="C:nucleus"/>
    <property type="evidence" value="ECO:0007669"/>
    <property type="project" value="UniProtKB-SubCell"/>
</dbReference>
<dbReference type="OrthoDB" id="8185584at2759"/>
<reference evidence="9" key="2">
    <citation type="submission" date="2017-10" db="EMBL/GenBank/DDBJ databases">
        <title>Ladona fulva Genome sequencing and assembly.</title>
        <authorList>
            <person name="Murali S."/>
            <person name="Richards S."/>
            <person name="Bandaranaike D."/>
            <person name="Bellair M."/>
            <person name="Blankenburg K."/>
            <person name="Chao H."/>
            <person name="Dinh H."/>
            <person name="Doddapaneni H."/>
            <person name="Dugan-Rocha S."/>
            <person name="Elkadiri S."/>
            <person name="Gnanaolivu R."/>
            <person name="Hernandez B."/>
            <person name="Skinner E."/>
            <person name="Javaid M."/>
            <person name="Lee S."/>
            <person name="Li M."/>
            <person name="Ming W."/>
            <person name="Munidasa M."/>
            <person name="Muniz J."/>
            <person name="Nguyen L."/>
            <person name="Hughes D."/>
            <person name="Osuji N."/>
            <person name="Pu L.-L."/>
            <person name="Puazo M."/>
            <person name="Qu C."/>
            <person name="Quiroz J."/>
            <person name="Raj R."/>
            <person name="Weissenberger G."/>
            <person name="Xin Y."/>
            <person name="Zou X."/>
            <person name="Han Y."/>
            <person name="Worley K."/>
            <person name="Muzny D."/>
            <person name="Gibbs R."/>
        </authorList>
    </citation>
    <scope>NUCLEOTIDE SEQUENCE</scope>
    <source>
        <strain evidence="9">Sampled in the wild</strain>
    </source>
</reference>
<dbReference type="PANTHER" id="PTHR22930">
    <property type="match status" value="1"/>
</dbReference>
<evidence type="ECO:0000313" key="9">
    <source>
        <dbReference type="EMBL" id="KAG8236191.1"/>
    </source>
</evidence>
<feature type="domain" description="DDE Tnp4" evidence="8">
    <location>
        <begin position="174"/>
        <end position="338"/>
    </location>
</feature>
<reference evidence="9" key="1">
    <citation type="submission" date="2013-04" db="EMBL/GenBank/DDBJ databases">
        <authorList>
            <person name="Qu J."/>
            <person name="Murali S.C."/>
            <person name="Bandaranaike D."/>
            <person name="Bellair M."/>
            <person name="Blankenburg K."/>
            <person name="Chao H."/>
            <person name="Dinh H."/>
            <person name="Doddapaneni H."/>
            <person name="Downs B."/>
            <person name="Dugan-Rocha S."/>
            <person name="Elkadiri S."/>
            <person name="Gnanaolivu R.D."/>
            <person name="Hernandez B."/>
            <person name="Javaid M."/>
            <person name="Jayaseelan J.C."/>
            <person name="Lee S."/>
            <person name="Li M."/>
            <person name="Ming W."/>
            <person name="Munidasa M."/>
            <person name="Muniz J."/>
            <person name="Nguyen L."/>
            <person name="Ongeri F."/>
            <person name="Osuji N."/>
            <person name="Pu L.-L."/>
            <person name="Puazo M."/>
            <person name="Qu C."/>
            <person name="Quiroz J."/>
            <person name="Raj R."/>
            <person name="Weissenberger G."/>
            <person name="Xin Y."/>
            <person name="Zou X."/>
            <person name="Han Y."/>
            <person name="Richards S."/>
            <person name="Worley K."/>
            <person name="Muzny D."/>
            <person name="Gibbs R."/>
        </authorList>
    </citation>
    <scope>NUCLEOTIDE SEQUENCE</scope>
    <source>
        <strain evidence="9">Sampled in the wild</strain>
    </source>
</reference>
<keyword evidence="5" id="KW-0479">Metal-binding</keyword>
<dbReference type="GO" id="GO:0004518">
    <property type="term" value="F:nuclease activity"/>
    <property type="evidence" value="ECO:0007669"/>
    <property type="project" value="UniProtKB-KW"/>
</dbReference>